<dbReference type="Proteomes" id="UP000241762">
    <property type="component" value="Chromosome"/>
</dbReference>
<dbReference type="RefSeq" id="WP_106874998.1">
    <property type="nucleotide sequence ID" value="NZ_CP027845.1"/>
</dbReference>
<feature type="repeat" description="ANK" evidence="3">
    <location>
        <begin position="1817"/>
        <end position="1849"/>
    </location>
</feature>
<feature type="repeat" description="ANK" evidence="3">
    <location>
        <begin position="1983"/>
        <end position="2015"/>
    </location>
</feature>
<dbReference type="SUPFAM" id="SSF48403">
    <property type="entry name" value="Ankyrin repeat"/>
    <property type="match status" value="3"/>
</dbReference>
<dbReference type="PANTHER" id="PTHR24126:SF14">
    <property type="entry name" value="ANK_REP_REGION DOMAIN-CONTAINING PROTEIN"/>
    <property type="match status" value="1"/>
</dbReference>
<dbReference type="PANTHER" id="PTHR24126">
    <property type="entry name" value="ANKYRIN REPEAT, PH AND SEC7 DOMAIN CONTAINING PROTEIN SECG-RELATED"/>
    <property type="match status" value="1"/>
</dbReference>
<feature type="repeat" description="ANK" evidence="3">
    <location>
        <begin position="2242"/>
        <end position="2274"/>
    </location>
</feature>
<feature type="compositionally biased region" description="Basic and acidic residues" evidence="4">
    <location>
        <begin position="159"/>
        <end position="168"/>
    </location>
</feature>
<dbReference type="InterPro" id="IPR002110">
    <property type="entry name" value="Ankyrin_rpt"/>
</dbReference>
<feature type="repeat" description="ANK" evidence="3">
    <location>
        <begin position="1784"/>
        <end position="1816"/>
    </location>
</feature>
<evidence type="ECO:0000256" key="2">
    <source>
        <dbReference type="ARBA" id="ARBA00023043"/>
    </source>
</evidence>
<dbReference type="PROSITE" id="PS50297">
    <property type="entry name" value="ANK_REP_REGION"/>
    <property type="match status" value="19"/>
</dbReference>
<dbReference type="InterPro" id="IPR036770">
    <property type="entry name" value="Ankyrin_rpt-contain_sf"/>
</dbReference>
<keyword evidence="2 3" id="KW-0040">ANK repeat</keyword>
<feature type="repeat" description="ANK" evidence="3">
    <location>
        <begin position="2275"/>
        <end position="2307"/>
    </location>
</feature>
<feature type="repeat" description="ANK" evidence="3">
    <location>
        <begin position="1548"/>
        <end position="1569"/>
    </location>
</feature>
<feature type="repeat" description="ANK" evidence="3">
    <location>
        <begin position="1751"/>
        <end position="1783"/>
    </location>
</feature>
<accession>A0A2P1PA94</accession>
<feature type="repeat" description="ANK" evidence="3">
    <location>
        <begin position="2016"/>
        <end position="2048"/>
    </location>
</feature>
<evidence type="ECO:0000256" key="4">
    <source>
        <dbReference type="SAM" id="MobiDB-lite"/>
    </source>
</evidence>
<feature type="repeat" description="ANK" evidence="3">
    <location>
        <begin position="1884"/>
        <end position="1916"/>
    </location>
</feature>
<feature type="repeat" description="ANK" evidence="3">
    <location>
        <begin position="1652"/>
        <end position="1684"/>
    </location>
</feature>
<evidence type="ECO:0000256" key="1">
    <source>
        <dbReference type="ARBA" id="ARBA00022737"/>
    </source>
</evidence>
<dbReference type="EMBL" id="CP027845">
    <property type="protein sequence ID" value="AVP88191.1"/>
    <property type="molecule type" value="Genomic_DNA"/>
</dbReference>
<feature type="repeat" description="ANK" evidence="3">
    <location>
        <begin position="2115"/>
        <end position="2147"/>
    </location>
</feature>
<evidence type="ECO:0000313" key="6">
    <source>
        <dbReference type="Proteomes" id="UP000241762"/>
    </source>
</evidence>
<protein>
    <submittedName>
        <fullName evidence="5">Ankyrin repeat-containing protein</fullName>
    </submittedName>
</protein>
<dbReference type="PRINTS" id="PR01415">
    <property type="entry name" value="ANKYRIN"/>
</dbReference>
<feature type="compositionally biased region" description="Gly residues" evidence="4">
    <location>
        <begin position="198"/>
        <end position="211"/>
    </location>
</feature>
<feature type="repeat" description="ANK" evidence="3">
    <location>
        <begin position="1619"/>
        <end position="1651"/>
    </location>
</feature>
<keyword evidence="6" id="KW-1185">Reference proteome</keyword>
<dbReference type="Pfam" id="PF13637">
    <property type="entry name" value="Ank_4"/>
    <property type="match status" value="3"/>
</dbReference>
<dbReference type="SMART" id="SM00248">
    <property type="entry name" value="ANK"/>
    <property type="match status" value="24"/>
</dbReference>
<name>A0A2P1PA94_9RICK</name>
<sequence length="2417" mass="272565">MRAKISHHKTNLSSFAISTNQSEPQNQEATLDVTEYCGYPNIIVNTQGDGEIEVTYIDRLVKVSQVIIDINSQIQKNALQGGCKETKGEAQLLIQSIKHLKIFSIKEIIIDGNLIDDKLAGCNVTIIAPKWIVTGDYSINLRGQDAKEHTDFVASNGKDPGDPGRDGEPGLAGGSGGNFWGMGTKFINLEKLTINVSGGKGGNGQKGGNGAKGQDKDIPQTKDNIELLEWVKYGIPQLIKKIDTLKSTISSEKLVSLLGPSYDRKLANTIKAIKYEKARIVKALALESELPKTLYQKKFNSFYNAITKPSFSHFSSQSNKATDLYSTFEHLSFLVIPDICSGGNASKGGKGGIGGKSGTCDIILLGQETLNCKVINESGKNGSDADHGIAGPPGTITINGDDITCPYYPINLEGAIPAEKNYINQEKPSDIKAPNSIISLLDYHIFAQHAVNHSLFNSCCQKFTNISTEKRELISYFLSNINHLDALIEDISIEINVEKFFERDIEKFLAKAEKSTNDLEQKYLNSIYHQNIDKEIKQKEIEIQEGRVSIIKLTKNIDSIVNILDEIPYLEQIDRDMADAMDNIINLLLTKQKLEKESIKNAVLRTIQITAQITGLIVGIWFPPSVPIFCLISNCTELIKKPTFSTGEIINSFETLAKQYSEQKHLHAEKKNEESEFDSLVNSCKTIFNSYKDKENIKPKEIIHNLNELLKRLAENRENIIKYFKRYLRETINEIKVEIKNSANKSSVALELGKLEVTSHLINILKEIEVNIKRSDYQSKFKDAIKHIGSIHSTVTKICEELKKHLKDQKDLREKDTDANKRVYMLTDDISLQDKIVEWHTLLLQNKTLEMHQKIHSILECWSFPFMKEILENFNSHTDYIENTKSLIAAARNSIDKIVPNYTYDASYVITYEDDQDSNKLRNLLEGALIHLETKIPKDEYRYIIKCRKINIQIENSSNKYFQRYLNEGEITLSHKGVSNYKHTDQNIYRVKHNPFKLKFKLSSKVSYGEEFDGFAKENYQILSHTFKRMLECSLEENAIFSPYAEWEIQVKWEKPKISKISSAISSKPEWTRFVRELSKTTIKFRSEVKYIEREEVNISSLNLDDYTILERVADTTYYGQESQKDNQTISILCSLTYIIGDIFSNSGGGSTGLDKLSHPEKERSLESIVNRFNRGESPVICIYNVNNLHWVVIALVIDDKSDRVALYKDSYGKDNKDLQSELLDLGIARFIYSTTNEQKDNKSVCDVFALKNAEIITQKLQDTGEKYKFINDFSNYSEFYNLDQIGGLKEKRLIEKYIIDKYREIKIEKILEKLKLLCKTLEESTGCRVKLIKQGEEINMHEYENLIALETIIENLNTDRFNYAYGYTVNYKIYVTKDLTSKTDEIKENFVDIFKVDPNQIQLEGDANIPFVPLPEPIKIEGTPYILPEEYPEALSEIREMQTTSKQPFCIFKCKGNLEDTQIIVVGLPELRKSLHIKDKSKIKRFEEIYSDLFFEDMQQWINECKELDIKDENGQTFLHHAVLNNCVKAVSLLSQQKTIINAQDNNGFTPLHLAIQNDYLSTIDLLIPLADLRYSDRDGWTALHWAAWSDNIEAMQLITKAIDNGTIYIDIDAIDNDRNTPLHLATYNGHKEVIKLLIEKKANPNVQNSQGSTPLHLSALWGYDEVVEILLDKEAKLEIKDNKGNTPLNHAAYNGHIETVKILFNKGANLNVRSHYGWTSLHYAVRNGHTETVKFLLDKGASLENADEYGWTPLTCATHYGHLNIVKELLNYKANIEAITKDGYTPILMAAREGRLDIIKELLNNKANIEVANKDGMTSLFEAVCNGHFQIAQLLLDKGADLEVKDNKEGRTLLHYAVENDHIGAVEFLLYKRINIEATTREGNTPLHLAARNGYTEIVKLLVSKGANLEVKSHYGWTPIHYAARNGYTETVKFLLDKEVSFEDADEYGWTPLLWATHYGHLYVVKELLNYKAKTDAVTQNVWPPLLVAALRGHFDIVKELLNYKANIEATTEDGYTPILAAVQGGHLDIVKELLNYKANIEATTEDGYTPILMAARGGHLDIVKELLNNKANIEAANKDGMTPLFEAVCNGHCQIAQLLLDKGANFEATTQTGDTPLHCAAKNGHTKTVESLLYKATKLEAINPFLYVTCKDLSGIEELLNYKPNIIEVRNKNGDTSLHIAAQEGHLDIVKKLLDYKANIEATNKGGWTPLLKAAQRGHCQVVQLLLNEGANIEAATQAGDTPLHYAAENGHTKTVECLLDKKAYLETTTQMGNTPLHLAAGNGHAATVKLLLDKGANIEAINNSGYTPLFVARYHEYQDVVEELLNYKANIEAVSNIGYNTIKLAGDRGQQILKNFKQKDTHIASSDTEAIGKLSTSYGMQELLGSVDDEMTSTALVMGNIAEPSNPMEPPSP</sequence>
<evidence type="ECO:0000313" key="5">
    <source>
        <dbReference type="EMBL" id="AVP88191.1"/>
    </source>
</evidence>
<dbReference type="KEGG" id="ptc:phytr_12670"/>
<feature type="repeat" description="ANK" evidence="3">
    <location>
        <begin position="2049"/>
        <end position="2081"/>
    </location>
</feature>
<feature type="repeat" description="ANK" evidence="3">
    <location>
        <begin position="1685"/>
        <end position="1717"/>
    </location>
</feature>
<feature type="repeat" description="ANK" evidence="3">
    <location>
        <begin position="1917"/>
        <end position="1949"/>
    </location>
</feature>
<gene>
    <name evidence="5" type="ORF">phytr_12670</name>
</gene>
<organism evidence="5 6">
    <name type="scientific">Candidatus Phycorickettsia trachydisci</name>
    <dbReference type="NCBI Taxonomy" id="2115978"/>
    <lineage>
        <taxon>Bacteria</taxon>
        <taxon>Pseudomonadati</taxon>
        <taxon>Pseudomonadota</taxon>
        <taxon>Alphaproteobacteria</taxon>
        <taxon>Rickettsiales</taxon>
        <taxon>Rickettsiaceae</taxon>
        <taxon>Candidatus Phycorickettsia</taxon>
    </lineage>
</organism>
<feature type="repeat" description="ANK" evidence="3">
    <location>
        <begin position="1515"/>
        <end position="1547"/>
    </location>
</feature>
<dbReference type="Pfam" id="PF12796">
    <property type="entry name" value="Ank_2"/>
    <property type="match status" value="5"/>
</dbReference>
<dbReference type="Pfam" id="PF00023">
    <property type="entry name" value="Ank"/>
    <property type="match status" value="5"/>
</dbReference>
<feature type="repeat" description="ANK" evidence="3">
    <location>
        <begin position="1950"/>
        <end position="1982"/>
    </location>
</feature>
<dbReference type="OrthoDB" id="7163289at2"/>
<feature type="repeat" description="ANK" evidence="3">
    <location>
        <begin position="1718"/>
        <end position="1750"/>
    </location>
</feature>
<dbReference type="PROSITE" id="PS50088">
    <property type="entry name" value="ANK_REPEAT"/>
    <property type="match status" value="23"/>
</dbReference>
<keyword evidence="1" id="KW-0677">Repeat</keyword>
<feature type="repeat" description="ANK" evidence="3">
    <location>
        <begin position="1851"/>
        <end position="1883"/>
    </location>
</feature>
<proteinExistence type="predicted"/>
<feature type="region of interest" description="Disordered" evidence="4">
    <location>
        <begin position="151"/>
        <end position="174"/>
    </location>
</feature>
<evidence type="ECO:0000256" key="3">
    <source>
        <dbReference type="PROSITE-ProRule" id="PRU00023"/>
    </source>
</evidence>
<feature type="repeat" description="ANK" evidence="3">
    <location>
        <begin position="2308"/>
        <end position="2340"/>
    </location>
</feature>
<feature type="repeat" description="ANK" evidence="3">
    <location>
        <begin position="2176"/>
        <end position="2208"/>
    </location>
</feature>
<dbReference type="Gene3D" id="1.25.40.20">
    <property type="entry name" value="Ankyrin repeat-containing domain"/>
    <property type="match status" value="10"/>
</dbReference>
<feature type="repeat" description="ANK" evidence="3">
    <location>
        <begin position="2082"/>
        <end position="2114"/>
    </location>
</feature>
<feature type="repeat" description="ANK" evidence="3">
    <location>
        <begin position="2209"/>
        <end position="2241"/>
    </location>
</feature>
<feature type="region of interest" description="Disordered" evidence="4">
    <location>
        <begin position="198"/>
        <end position="218"/>
    </location>
</feature>
<reference evidence="5 6" key="1">
    <citation type="submission" date="2018-03" db="EMBL/GenBank/DDBJ databases">
        <title>A gene transfer event suggests a long-term partnership between eustigmatophyte algae and a novel lineage of endosymbiotic bacteria.</title>
        <authorList>
            <person name="Yurchenko T."/>
            <person name="Sevcikova T."/>
            <person name="Pribyl P."/>
            <person name="El Karkouri K."/>
            <person name="Klimes V."/>
            <person name="Amaral R."/>
            <person name="Zbrankova V."/>
            <person name="Kim E."/>
            <person name="Raoult D."/>
            <person name="Santos L.M.A."/>
            <person name="Elias M."/>
        </authorList>
    </citation>
    <scope>NUCLEOTIDE SEQUENCE [LARGE SCALE GENOMIC DNA]</scope>
    <source>
        <strain evidence="5">CCALA 838</strain>
    </source>
</reference>